<comment type="caution">
    <text evidence="7">The sequence shown here is derived from an EMBL/GenBank/DDBJ whole genome shotgun (WGS) entry which is preliminary data.</text>
</comment>
<evidence type="ECO:0000256" key="3">
    <source>
        <dbReference type="ARBA" id="ARBA00023015"/>
    </source>
</evidence>
<reference evidence="7 8" key="1">
    <citation type="submission" date="2015-06" db="EMBL/GenBank/DDBJ databases">
        <title>Survival trade-offs in plant roots during colonization by closely related pathogenic and mutualistic fungi.</title>
        <authorList>
            <person name="Hacquard S."/>
            <person name="Kracher B."/>
            <person name="Hiruma K."/>
            <person name="Weinman A."/>
            <person name="Muench P."/>
            <person name="Garrido Oter R."/>
            <person name="Ver Loren van Themaat E."/>
            <person name="Dallerey J.-F."/>
            <person name="Damm U."/>
            <person name="Henrissat B."/>
            <person name="Lespinet O."/>
            <person name="Thon M."/>
            <person name="Kemen E."/>
            <person name="McHardy A.C."/>
            <person name="Schulze-Lefert P."/>
            <person name="O'Connell R.J."/>
        </authorList>
    </citation>
    <scope>NUCLEOTIDE SEQUENCE [LARGE SCALE GENOMIC DNA]</scope>
    <source>
        <strain evidence="7 8">MAFF 238704</strain>
    </source>
</reference>
<keyword evidence="8" id="KW-1185">Reference proteome</keyword>
<keyword evidence="1" id="KW-0479">Metal-binding</keyword>
<keyword evidence="3" id="KW-0805">Transcription regulation</keyword>
<gene>
    <name evidence="7" type="ORF">CI238_02686</name>
</gene>
<dbReference type="Proteomes" id="UP000076584">
    <property type="component" value="Unassembled WGS sequence"/>
</dbReference>
<keyword evidence="4" id="KW-0238">DNA-binding</keyword>
<evidence type="ECO:0000313" key="8">
    <source>
        <dbReference type="Proteomes" id="UP000076584"/>
    </source>
</evidence>
<dbReference type="InterPro" id="IPR052360">
    <property type="entry name" value="Transcr_Regulatory_Proteins"/>
</dbReference>
<keyword evidence="6" id="KW-0539">Nucleus</keyword>
<dbReference type="PANTHER" id="PTHR36206">
    <property type="entry name" value="ASPERCRYPTIN BIOSYNTHESIS CLUSTER-SPECIFIC TRANSCRIPTION REGULATOR ATNN-RELATED"/>
    <property type="match status" value="1"/>
</dbReference>
<sequence>MRSNRKWALRHSRHGVKILKNICREYRSTWIIEHLLPIVRRLSEFALFFGDEAADFPDLKEQEGPMPQVFMTFSDAQLMLDVLFNRTAELISSHRKAQREQRANGYGQEPQEVTFIVSEHLTEQVMINELLDHWFKRFINFTSILPKNLNNPNQLGSDDRSKLLRYFLLSRFECCCIWLNVAFDISETGYDRFLGNFRRILKQLLRLEAEVPEASRLATSRHPHFIFEAGFGAMLFFLVSACRHLETRLEFLRLMPVLGLPRESMWESNVLIAAGKKIIEIEHDVTLDESGRPISLPSHIRPPNESRVAEL</sequence>
<evidence type="ECO:0000256" key="4">
    <source>
        <dbReference type="ARBA" id="ARBA00023125"/>
    </source>
</evidence>
<dbReference type="EMBL" id="LFIW01000949">
    <property type="protein sequence ID" value="KZL84170.1"/>
    <property type="molecule type" value="Genomic_DNA"/>
</dbReference>
<dbReference type="GO" id="GO:0003677">
    <property type="term" value="F:DNA binding"/>
    <property type="evidence" value="ECO:0007669"/>
    <property type="project" value="UniProtKB-KW"/>
</dbReference>
<dbReference type="AlphaFoldDB" id="A0A167DPT1"/>
<keyword evidence="5" id="KW-0804">Transcription</keyword>
<protein>
    <submittedName>
        <fullName evidence="7">C6 zinc finger domain protein</fullName>
    </submittedName>
</protein>
<dbReference type="STRING" id="1573173.A0A167DPT1"/>
<evidence type="ECO:0000256" key="5">
    <source>
        <dbReference type="ARBA" id="ARBA00023163"/>
    </source>
</evidence>
<dbReference type="PANTHER" id="PTHR36206:SF12">
    <property type="entry name" value="ASPERCRYPTIN BIOSYNTHESIS CLUSTER-SPECIFIC TRANSCRIPTION REGULATOR ATNN-RELATED"/>
    <property type="match status" value="1"/>
</dbReference>
<evidence type="ECO:0000313" key="7">
    <source>
        <dbReference type="EMBL" id="KZL84170.1"/>
    </source>
</evidence>
<name>A0A167DPT1_COLIC</name>
<proteinExistence type="predicted"/>
<evidence type="ECO:0000256" key="2">
    <source>
        <dbReference type="ARBA" id="ARBA00022833"/>
    </source>
</evidence>
<organism evidence="7 8">
    <name type="scientific">Colletotrichum incanum</name>
    <name type="common">Soybean anthracnose fungus</name>
    <dbReference type="NCBI Taxonomy" id="1573173"/>
    <lineage>
        <taxon>Eukaryota</taxon>
        <taxon>Fungi</taxon>
        <taxon>Dikarya</taxon>
        <taxon>Ascomycota</taxon>
        <taxon>Pezizomycotina</taxon>
        <taxon>Sordariomycetes</taxon>
        <taxon>Hypocreomycetidae</taxon>
        <taxon>Glomerellales</taxon>
        <taxon>Glomerellaceae</taxon>
        <taxon>Colletotrichum</taxon>
        <taxon>Colletotrichum spaethianum species complex</taxon>
    </lineage>
</organism>
<dbReference type="GO" id="GO:0046872">
    <property type="term" value="F:metal ion binding"/>
    <property type="evidence" value="ECO:0007669"/>
    <property type="project" value="UniProtKB-KW"/>
</dbReference>
<evidence type="ECO:0000256" key="1">
    <source>
        <dbReference type="ARBA" id="ARBA00022723"/>
    </source>
</evidence>
<evidence type="ECO:0000256" key="6">
    <source>
        <dbReference type="ARBA" id="ARBA00023242"/>
    </source>
</evidence>
<accession>A0A167DPT1</accession>
<keyword evidence="2" id="KW-0862">Zinc</keyword>